<evidence type="ECO:0000256" key="2">
    <source>
        <dbReference type="ARBA" id="ARBA00007441"/>
    </source>
</evidence>
<dbReference type="Gene3D" id="3.90.1150.10">
    <property type="entry name" value="Aspartate Aminotransferase, domain 1"/>
    <property type="match status" value="1"/>
</dbReference>
<dbReference type="PANTHER" id="PTHR46383">
    <property type="entry name" value="ASPARTATE AMINOTRANSFERASE"/>
    <property type="match status" value="1"/>
</dbReference>
<keyword evidence="3 6" id="KW-0032">Aminotransferase</keyword>
<dbReference type="Proteomes" id="UP000018009">
    <property type="component" value="Unassembled WGS sequence"/>
</dbReference>
<dbReference type="EC" id="2.6.1.-" evidence="6"/>
<dbReference type="GO" id="GO:0008483">
    <property type="term" value="F:transaminase activity"/>
    <property type="evidence" value="ECO:0007669"/>
    <property type="project" value="UniProtKB-KW"/>
</dbReference>
<comment type="caution">
    <text evidence="8">The sequence shown here is derived from an EMBL/GenBank/DDBJ whole genome shotgun (WGS) entry which is preliminary data.</text>
</comment>
<evidence type="ECO:0000313" key="9">
    <source>
        <dbReference type="Proteomes" id="UP000018009"/>
    </source>
</evidence>
<dbReference type="InterPro" id="IPR015424">
    <property type="entry name" value="PyrdxlP-dep_Trfase"/>
</dbReference>
<dbReference type="GO" id="GO:0006520">
    <property type="term" value="P:amino acid metabolic process"/>
    <property type="evidence" value="ECO:0007669"/>
    <property type="project" value="InterPro"/>
</dbReference>
<dbReference type="CDD" id="cd00609">
    <property type="entry name" value="AAT_like"/>
    <property type="match status" value="1"/>
</dbReference>
<dbReference type="RefSeq" id="WP_022203164.1">
    <property type="nucleotide sequence ID" value="NZ_FR886101.1"/>
</dbReference>
<evidence type="ECO:0000256" key="6">
    <source>
        <dbReference type="RuleBase" id="RU000481"/>
    </source>
</evidence>
<keyword evidence="4 6" id="KW-0808">Transferase</keyword>
<dbReference type="InterPro" id="IPR050596">
    <property type="entry name" value="AspAT/PAT-like"/>
</dbReference>
<dbReference type="InterPro" id="IPR004839">
    <property type="entry name" value="Aminotransferase_I/II_large"/>
</dbReference>
<evidence type="ECO:0000256" key="4">
    <source>
        <dbReference type="ARBA" id="ARBA00022679"/>
    </source>
</evidence>
<reference evidence="8" key="1">
    <citation type="submission" date="2012-11" db="EMBL/GenBank/DDBJ databases">
        <title>Dependencies among metagenomic species, viruses, plasmids and units of genetic variation.</title>
        <authorList>
            <person name="Nielsen H.B."/>
            <person name="Almeida M."/>
            <person name="Juncker A.S."/>
            <person name="Rasmussen S."/>
            <person name="Li J."/>
            <person name="Sunagawa S."/>
            <person name="Plichta D."/>
            <person name="Gautier L."/>
            <person name="Le Chatelier E."/>
            <person name="Peletier E."/>
            <person name="Bonde I."/>
            <person name="Nielsen T."/>
            <person name="Manichanh C."/>
            <person name="Arumugam M."/>
            <person name="Batto J."/>
            <person name="Santos M.B.Q.D."/>
            <person name="Blom N."/>
            <person name="Borruel N."/>
            <person name="Burgdorf K.S."/>
            <person name="Boumezbeur F."/>
            <person name="Casellas F."/>
            <person name="Dore J."/>
            <person name="Guarner F."/>
            <person name="Hansen T."/>
            <person name="Hildebrand F."/>
            <person name="Kaas R.S."/>
            <person name="Kennedy S."/>
            <person name="Kristiansen K."/>
            <person name="Kultima J.R."/>
            <person name="Leonard P."/>
            <person name="Levenez F."/>
            <person name="Lund O."/>
            <person name="Moumen B."/>
            <person name="Le Paslier D."/>
            <person name="Pons N."/>
            <person name="Pedersen O."/>
            <person name="Prifti E."/>
            <person name="Qin J."/>
            <person name="Raes J."/>
            <person name="Tap J."/>
            <person name="Tims S."/>
            <person name="Ussery D.W."/>
            <person name="Yamada T."/>
            <person name="MetaHit consortium"/>
            <person name="Renault P."/>
            <person name="Sicheritz-Ponten T."/>
            <person name="Bork P."/>
            <person name="Wang J."/>
            <person name="Brunak S."/>
            <person name="Ehrlich S.D."/>
        </authorList>
    </citation>
    <scope>NUCLEOTIDE SEQUENCE [LARGE SCALE GENOMIC DNA]</scope>
</reference>
<organism evidence="8 9">
    <name type="scientific">[Clostridium] clostridioforme CAG:132</name>
    <dbReference type="NCBI Taxonomy" id="1263065"/>
    <lineage>
        <taxon>Bacteria</taxon>
        <taxon>Bacillati</taxon>
        <taxon>Bacillota</taxon>
        <taxon>Clostridia</taxon>
        <taxon>Lachnospirales</taxon>
        <taxon>Lachnospiraceae</taxon>
        <taxon>Enterocloster</taxon>
    </lineage>
</organism>
<dbReference type="EMBL" id="CBDY010000342">
    <property type="protein sequence ID" value="CDB63859.1"/>
    <property type="molecule type" value="Genomic_DNA"/>
</dbReference>
<dbReference type="Gene3D" id="3.40.640.10">
    <property type="entry name" value="Type I PLP-dependent aspartate aminotransferase-like (Major domain)"/>
    <property type="match status" value="1"/>
</dbReference>
<dbReference type="InterPro" id="IPR015422">
    <property type="entry name" value="PyrdxlP-dep_Trfase_small"/>
</dbReference>
<dbReference type="AlphaFoldDB" id="R6JYD1"/>
<evidence type="ECO:0000313" key="8">
    <source>
        <dbReference type="EMBL" id="CDB63859.1"/>
    </source>
</evidence>
<accession>R6JYD1</accession>
<dbReference type="SUPFAM" id="SSF53383">
    <property type="entry name" value="PLP-dependent transferases"/>
    <property type="match status" value="1"/>
</dbReference>
<dbReference type="FunFam" id="3.40.640.10:FF:000033">
    <property type="entry name" value="Aspartate aminotransferase"/>
    <property type="match status" value="1"/>
</dbReference>
<keyword evidence="5" id="KW-0663">Pyridoxal phosphate</keyword>
<dbReference type="GO" id="GO:0030170">
    <property type="term" value="F:pyridoxal phosphate binding"/>
    <property type="evidence" value="ECO:0007669"/>
    <property type="project" value="InterPro"/>
</dbReference>
<protein>
    <recommendedName>
        <fullName evidence="6">Aminotransferase</fullName>
        <ecNumber evidence="6">2.6.1.-</ecNumber>
    </recommendedName>
</protein>
<name>R6JYD1_9FIRM</name>
<evidence type="ECO:0000256" key="5">
    <source>
        <dbReference type="ARBA" id="ARBA00022898"/>
    </source>
</evidence>
<dbReference type="PANTHER" id="PTHR46383:SF1">
    <property type="entry name" value="ASPARTATE AMINOTRANSFERASE"/>
    <property type="match status" value="1"/>
</dbReference>
<gene>
    <name evidence="8" type="ORF">BN486_03681</name>
</gene>
<dbReference type="PROSITE" id="PS00105">
    <property type="entry name" value="AA_TRANSFER_CLASS_1"/>
    <property type="match status" value="1"/>
</dbReference>
<evidence type="ECO:0000256" key="3">
    <source>
        <dbReference type="ARBA" id="ARBA00022576"/>
    </source>
</evidence>
<feature type="domain" description="Aminotransferase class I/classII large" evidence="7">
    <location>
        <begin position="27"/>
        <end position="376"/>
    </location>
</feature>
<sequence>MNISNLGQKMETSLTRQLFMLAKNYTDTIDLTLGDPNFVTPKSICEAAANAVSQGNTHYSMNAGRLEARKAIVDTLRERYNVNYSVDNVIVTCGAMGALYQCLRCLVNPGDEVLIPTPHWVNYTQMTMMCGGTTVFVPTESDKGFHINPEEIEKRITDKTRVLIINSPNNPTGAVLSEDEVRQIANIVIKYKLALITDEAYSSICYDDQYFSFLQIPEVLPYVVMIDSCSKRYAMTGWRVGYAVGPRELIESMVKMQENVVACATVPAQLAMAEALRGSQEQVQFMRDAFRERRDYLYSRVKDMQNVRMYLPEGTFYAFIDISDTNQDSLSFAMDVLKSVHVAVVPGITYGSMGDQYIRVAYTVSMEQLVEACDRLERYLKEKFA</sequence>
<comment type="cofactor">
    <cofactor evidence="1 6">
        <name>pyridoxal 5'-phosphate</name>
        <dbReference type="ChEBI" id="CHEBI:597326"/>
    </cofactor>
</comment>
<evidence type="ECO:0000259" key="7">
    <source>
        <dbReference type="Pfam" id="PF00155"/>
    </source>
</evidence>
<dbReference type="InterPro" id="IPR015421">
    <property type="entry name" value="PyrdxlP-dep_Trfase_major"/>
</dbReference>
<comment type="similarity">
    <text evidence="2 6">Belongs to the class-I pyridoxal-phosphate-dependent aminotransferase family.</text>
</comment>
<evidence type="ECO:0000256" key="1">
    <source>
        <dbReference type="ARBA" id="ARBA00001933"/>
    </source>
</evidence>
<proteinExistence type="inferred from homology"/>
<dbReference type="InterPro" id="IPR004838">
    <property type="entry name" value="NHTrfase_class1_PyrdxlP-BS"/>
</dbReference>
<dbReference type="Pfam" id="PF00155">
    <property type="entry name" value="Aminotran_1_2"/>
    <property type="match status" value="1"/>
</dbReference>